<dbReference type="GeneID" id="33334564"/>
<sequence>MLFEVKVPTEKKFQVVDITDEIQHLVWKSDVTSGIAVVFTTHTTTGLVINENESGLLEDIKAKMKELVPRGAGYSHDRIDSNAHSHLRATLFLNPEVVVPIDNGELLLGTWQRILFIELDGPRHRKVLVKICRC</sequence>
<dbReference type="KEGG" id="ttd:A3L14_09020"/>
<dbReference type="InterPro" id="IPR035917">
    <property type="entry name" value="YjbQ-like_sf"/>
</dbReference>
<dbReference type="Pfam" id="PF01894">
    <property type="entry name" value="YjbQ"/>
    <property type="match status" value="1"/>
</dbReference>
<keyword evidence="7" id="KW-1185">Reference proteome</keyword>
<dbReference type="Gene3D" id="2.60.120.460">
    <property type="entry name" value="YjbQ-like"/>
    <property type="match status" value="1"/>
</dbReference>
<proteinExistence type="inferred from homology"/>
<protein>
    <submittedName>
        <fullName evidence="4">Secondary thiamine-phosphate synthase enzyme</fullName>
    </submittedName>
</protein>
<comment type="similarity">
    <text evidence="1">Belongs to the UPF0047 family.</text>
</comment>
<dbReference type="EMBL" id="FOIW01000001">
    <property type="protein sequence ID" value="SEV82256.1"/>
    <property type="molecule type" value="Genomic_DNA"/>
</dbReference>
<evidence type="ECO:0000256" key="1">
    <source>
        <dbReference type="ARBA" id="ARBA00005534"/>
    </source>
</evidence>
<name>A0A0Q2MT74_9EURY</name>
<dbReference type="PIRSF" id="PIRSF004681">
    <property type="entry name" value="UCP004681"/>
    <property type="match status" value="1"/>
</dbReference>
<reference evidence="4 6" key="3">
    <citation type="submission" date="2016-10" db="EMBL/GenBank/DDBJ databases">
        <authorList>
            <person name="de Groot N.N."/>
        </authorList>
    </citation>
    <scope>NUCLEOTIDE SEQUENCE [LARGE SCALE GENOMIC DNA]</scope>
    <source>
        <strain evidence="4 6">OGL-20</strain>
    </source>
</reference>
<dbReference type="SUPFAM" id="SSF111038">
    <property type="entry name" value="YjbQ-like"/>
    <property type="match status" value="1"/>
</dbReference>
<dbReference type="Proteomes" id="UP000182125">
    <property type="component" value="Unassembled WGS sequence"/>
</dbReference>
<evidence type="ECO:0000313" key="4">
    <source>
        <dbReference type="EMBL" id="SEV82256.1"/>
    </source>
</evidence>
<dbReference type="NCBIfam" id="TIGR00149">
    <property type="entry name" value="TIGR00149_YjbQ"/>
    <property type="match status" value="1"/>
</dbReference>
<dbReference type="PANTHER" id="PTHR30615:SF8">
    <property type="entry name" value="UPF0047 PROTEIN C4A8.02C"/>
    <property type="match status" value="1"/>
</dbReference>
<dbReference type="InterPro" id="IPR001602">
    <property type="entry name" value="UPF0047_YjbQ-like"/>
</dbReference>
<evidence type="ECO:0000313" key="7">
    <source>
        <dbReference type="Proteomes" id="UP000250136"/>
    </source>
</evidence>
<gene>
    <name evidence="2" type="ORF">A3L14_09020</name>
    <name evidence="3" type="ORF">AMR53_03285</name>
    <name evidence="4" type="ORF">SAMN05216170_0135</name>
</gene>
<evidence type="ECO:0000313" key="3">
    <source>
        <dbReference type="EMBL" id="KQH82935.1"/>
    </source>
</evidence>
<reference evidence="2 7" key="2">
    <citation type="submission" date="2016-04" db="EMBL/GenBank/DDBJ databases">
        <title>Complete genome sequence of Thermococcus thioreducens type strain OGL-20P.</title>
        <authorList>
            <person name="Oger P.M."/>
        </authorList>
    </citation>
    <scope>NUCLEOTIDE SEQUENCE [LARGE SCALE GENOMIC DNA]</scope>
    <source>
        <strain evidence="2 7">OGL-20P</strain>
    </source>
</reference>
<accession>A0A0Q2MT74</accession>
<dbReference type="OrthoDB" id="6663at2157"/>
<reference evidence="3 5" key="1">
    <citation type="submission" date="2015-08" db="EMBL/GenBank/DDBJ databases">
        <title>Thermococcus thioreducens DSM 14981 genome sequencing.</title>
        <authorList>
            <person name="Hong S.-J."/>
            <person name="Kim M.-C."/>
            <person name="Shin J.-H."/>
        </authorList>
    </citation>
    <scope>NUCLEOTIDE SEQUENCE [LARGE SCALE GENOMIC DNA]</scope>
    <source>
        <strain evidence="3 5">DSM 14981</strain>
    </source>
</reference>
<evidence type="ECO:0000313" key="5">
    <source>
        <dbReference type="Proteomes" id="UP000051862"/>
    </source>
</evidence>
<dbReference type="PANTHER" id="PTHR30615">
    <property type="entry name" value="UNCHARACTERIZED PROTEIN YJBQ-RELATED"/>
    <property type="match status" value="1"/>
</dbReference>
<dbReference type="Proteomes" id="UP000250136">
    <property type="component" value="Chromosome"/>
</dbReference>
<dbReference type="EMBL" id="LIXN01000004">
    <property type="protein sequence ID" value="KQH82935.1"/>
    <property type="molecule type" value="Genomic_DNA"/>
</dbReference>
<dbReference type="Proteomes" id="UP000051862">
    <property type="component" value="Unassembled WGS sequence"/>
</dbReference>
<dbReference type="AlphaFoldDB" id="A0A0Q2MT74"/>
<organism evidence="3 5">
    <name type="scientific">Thermococcus thioreducens</name>
    <dbReference type="NCBI Taxonomy" id="277988"/>
    <lineage>
        <taxon>Archaea</taxon>
        <taxon>Methanobacteriati</taxon>
        <taxon>Methanobacteriota</taxon>
        <taxon>Thermococci</taxon>
        <taxon>Thermococcales</taxon>
        <taxon>Thermococcaceae</taxon>
        <taxon>Thermococcus</taxon>
    </lineage>
</organism>
<dbReference type="STRING" id="277988.SAMN05216170_0135"/>
<dbReference type="EMBL" id="CP015105">
    <property type="protein sequence ID" value="ASJ13017.1"/>
    <property type="molecule type" value="Genomic_DNA"/>
</dbReference>
<dbReference type="PATRIC" id="fig|277988.4.peg.700"/>
<evidence type="ECO:0000313" key="6">
    <source>
        <dbReference type="Proteomes" id="UP000182125"/>
    </source>
</evidence>
<dbReference type="RefSeq" id="WP_055428909.1">
    <property type="nucleotide sequence ID" value="NZ_CP015105.1"/>
</dbReference>
<evidence type="ECO:0000313" key="2">
    <source>
        <dbReference type="EMBL" id="ASJ13017.1"/>
    </source>
</evidence>